<comment type="function">
    <text evidence="2">Pyridoxal 5'-phosphate (PLP)-binding protein, which is involved in PLP homeostasis.</text>
</comment>
<name>A0ABT0JWW7_9ACTN</name>
<reference evidence="6 7" key="1">
    <citation type="submission" date="2022-04" db="EMBL/GenBank/DDBJ databases">
        <title>Genome diversity in the genus Frankia.</title>
        <authorList>
            <person name="Carlos-Shanley C."/>
            <person name="Hahn D."/>
        </authorList>
    </citation>
    <scope>NUCLEOTIDE SEQUENCE [LARGE SCALE GENOMIC DNA]</scope>
    <source>
        <strain evidence="6 7">Ag45/Mut15</strain>
    </source>
</reference>
<dbReference type="Pfam" id="PF01168">
    <property type="entry name" value="Ala_racemase_N"/>
    <property type="match status" value="1"/>
</dbReference>
<dbReference type="PROSITE" id="PS01211">
    <property type="entry name" value="UPF0001"/>
    <property type="match status" value="1"/>
</dbReference>
<organism evidence="6 7">
    <name type="scientific">Frankia umida</name>
    <dbReference type="NCBI Taxonomy" id="573489"/>
    <lineage>
        <taxon>Bacteria</taxon>
        <taxon>Bacillati</taxon>
        <taxon>Actinomycetota</taxon>
        <taxon>Actinomycetes</taxon>
        <taxon>Frankiales</taxon>
        <taxon>Frankiaceae</taxon>
        <taxon>Frankia</taxon>
    </lineage>
</organism>
<evidence type="ECO:0000256" key="4">
    <source>
        <dbReference type="SAM" id="MobiDB-lite"/>
    </source>
</evidence>
<dbReference type="InterPro" id="IPR011078">
    <property type="entry name" value="PyrdxlP_homeostasis"/>
</dbReference>
<evidence type="ECO:0000259" key="5">
    <source>
        <dbReference type="Pfam" id="PF01168"/>
    </source>
</evidence>
<keyword evidence="1 2" id="KW-0663">Pyridoxal phosphate</keyword>
<dbReference type="InterPro" id="IPR029066">
    <property type="entry name" value="PLP-binding_barrel"/>
</dbReference>
<dbReference type="CDD" id="cd00635">
    <property type="entry name" value="PLPDE_III_YBL036c_like"/>
    <property type="match status" value="1"/>
</dbReference>
<dbReference type="EMBL" id="JALKFT010000007">
    <property type="protein sequence ID" value="MCK9876041.1"/>
    <property type="molecule type" value="Genomic_DNA"/>
</dbReference>
<evidence type="ECO:0000256" key="1">
    <source>
        <dbReference type="ARBA" id="ARBA00022898"/>
    </source>
</evidence>
<evidence type="ECO:0000256" key="3">
    <source>
        <dbReference type="RuleBase" id="RU004514"/>
    </source>
</evidence>
<dbReference type="PANTHER" id="PTHR10146">
    <property type="entry name" value="PROLINE SYNTHETASE CO-TRANSCRIBED BACTERIAL HOMOLOG PROTEIN"/>
    <property type="match status" value="1"/>
</dbReference>
<feature type="modified residue" description="N6-(pyridoxal phosphate)lysine" evidence="2">
    <location>
        <position position="57"/>
    </location>
</feature>
<dbReference type="InterPro" id="IPR001608">
    <property type="entry name" value="Ala_racemase_N"/>
</dbReference>
<comment type="caution">
    <text evidence="6">The sequence shown here is derived from an EMBL/GenBank/DDBJ whole genome shotgun (WGS) entry which is preliminary data.</text>
</comment>
<accession>A0ABT0JWW7</accession>
<keyword evidence="6" id="KW-0413">Isomerase</keyword>
<gene>
    <name evidence="6" type="ORF">MXD59_09675</name>
</gene>
<dbReference type="PANTHER" id="PTHR10146:SF14">
    <property type="entry name" value="PYRIDOXAL PHOSPHATE HOMEOSTASIS PROTEIN"/>
    <property type="match status" value="1"/>
</dbReference>
<feature type="region of interest" description="Disordered" evidence="4">
    <location>
        <begin position="1"/>
        <end position="20"/>
    </location>
</feature>
<evidence type="ECO:0000313" key="6">
    <source>
        <dbReference type="EMBL" id="MCK9876041.1"/>
    </source>
</evidence>
<dbReference type="RefSeq" id="WP_248824395.1">
    <property type="nucleotide sequence ID" value="NZ_JALKFT010000007.1"/>
</dbReference>
<dbReference type="SUPFAM" id="SSF51419">
    <property type="entry name" value="PLP-binding barrel"/>
    <property type="match status" value="1"/>
</dbReference>
<feature type="compositionally biased region" description="Gly residues" evidence="4">
    <location>
        <begin position="97"/>
        <end position="107"/>
    </location>
</feature>
<feature type="compositionally biased region" description="Basic and acidic residues" evidence="4">
    <location>
        <begin position="9"/>
        <end position="20"/>
    </location>
</feature>
<feature type="region of interest" description="Disordered" evidence="4">
    <location>
        <begin position="97"/>
        <end position="116"/>
    </location>
</feature>
<keyword evidence="7" id="KW-1185">Reference proteome</keyword>
<sequence length="298" mass="30715">MTDAARPAHHADQPRHADERRRADLAGRLAAVRERIATAAVAAGRDPAELTLVAVSKTYPAEDAVILHTLGLRDFAENREQEAGPKVNLVTHQLLGGGAPRAGGPEAGAGAAADPAKAASTPGAGLAVPDRPVWHFVGQLQRNKARSVLRWADWVQSVDRAALVDGLSRAAVERGRPLSVCLQISLDPPRASSGADSSGVAVSGRGGIDPGAVSELADLVARAPGLTLRGVMAVAPRGESPRGAFARLRNVAERLVRDHPGATVISAGMSGDLESAIAEGATHLRIGTALFGERPGVP</sequence>
<dbReference type="Proteomes" id="UP001201873">
    <property type="component" value="Unassembled WGS sequence"/>
</dbReference>
<protein>
    <recommendedName>
        <fullName evidence="2">Pyridoxal phosphate homeostasis protein</fullName>
        <shortName evidence="2">PLP homeostasis protein</shortName>
    </recommendedName>
</protein>
<evidence type="ECO:0000313" key="7">
    <source>
        <dbReference type="Proteomes" id="UP001201873"/>
    </source>
</evidence>
<dbReference type="GO" id="GO:0008784">
    <property type="term" value="F:alanine racemase activity"/>
    <property type="evidence" value="ECO:0007669"/>
    <property type="project" value="UniProtKB-EC"/>
</dbReference>
<evidence type="ECO:0000256" key="2">
    <source>
        <dbReference type="HAMAP-Rule" id="MF_02087"/>
    </source>
</evidence>
<proteinExistence type="inferred from homology"/>
<dbReference type="Gene3D" id="3.20.20.10">
    <property type="entry name" value="Alanine racemase"/>
    <property type="match status" value="1"/>
</dbReference>
<feature type="domain" description="Alanine racemase N-terminal" evidence="5">
    <location>
        <begin position="29"/>
        <end position="295"/>
    </location>
</feature>
<dbReference type="HAMAP" id="MF_02087">
    <property type="entry name" value="PLP_homeostasis"/>
    <property type="match status" value="1"/>
</dbReference>
<comment type="similarity">
    <text evidence="2 3">Belongs to the pyridoxal phosphate-binding protein YggS/PROSC family.</text>
</comment>